<evidence type="ECO:0000313" key="1">
    <source>
        <dbReference type="EMBL" id="MCP2273366.1"/>
    </source>
</evidence>
<organism evidence="1 2">
    <name type="scientific">Actinokineospora diospyrosa</name>
    <dbReference type="NCBI Taxonomy" id="103728"/>
    <lineage>
        <taxon>Bacteria</taxon>
        <taxon>Bacillati</taxon>
        <taxon>Actinomycetota</taxon>
        <taxon>Actinomycetes</taxon>
        <taxon>Pseudonocardiales</taxon>
        <taxon>Pseudonocardiaceae</taxon>
        <taxon>Actinokineospora</taxon>
    </lineage>
</organism>
<comment type="caution">
    <text evidence="1">The sequence shown here is derived from an EMBL/GenBank/DDBJ whole genome shotgun (WGS) entry which is preliminary data.</text>
</comment>
<dbReference type="EMBL" id="JAMTCO010000016">
    <property type="protein sequence ID" value="MCP2273366.1"/>
    <property type="molecule type" value="Genomic_DNA"/>
</dbReference>
<sequence length="61" mass="6475">MSADAVREIEVEGFTSISQATVRLGAVNVFIGANGAGKSNLSRSSNSWERLSRAIWACTSD</sequence>
<keyword evidence="2" id="KW-1185">Reference proteome</keyword>
<protein>
    <recommendedName>
        <fullName evidence="3">AAA domain-containing protein</fullName>
    </recommendedName>
</protein>
<gene>
    <name evidence="1" type="ORF">LV75_005895</name>
</gene>
<dbReference type="Proteomes" id="UP001205185">
    <property type="component" value="Unassembled WGS sequence"/>
</dbReference>
<dbReference type="Gene3D" id="3.40.50.300">
    <property type="entry name" value="P-loop containing nucleotide triphosphate hydrolases"/>
    <property type="match status" value="1"/>
</dbReference>
<name>A0ABT1ILI6_9PSEU</name>
<dbReference type="InterPro" id="IPR027417">
    <property type="entry name" value="P-loop_NTPase"/>
</dbReference>
<evidence type="ECO:0000313" key="2">
    <source>
        <dbReference type="Proteomes" id="UP001205185"/>
    </source>
</evidence>
<proteinExistence type="predicted"/>
<accession>A0ABT1ILI6</accession>
<evidence type="ECO:0008006" key="3">
    <source>
        <dbReference type="Google" id="ProtNLM"/>
    </source>
</evidence>
<dbReference type="RefSeq" id="WP_253890564.1">
    <property type="nucleotide sequence ID" value="NZ_BAAAVB010000003.1"/>
</dbReference>
<reference evidence="1 2" key="1">
    <citation type="submission" date="2022-06" db="EMBL/GenBank/DDBJ databases">
        <title>Genomic Encyclopedia of Archaeal and Bacterial Type Strains, Phase II (KMG-II): from individual species to whole genera.</title>
        <authorList>
            <person name="Goeker M."/>
        </authorList>
    </citation>
    <scope>NUCLEOTIDE SEQUENCE [LARGE SCALE GENOMIC DNA]</scope>
    <source>
        <strain evidence="1 2">DSM 44255</strain>
    </source>
</reference>
<dbReference type="SUPFAM" id="SSF52540">
    <property type="entry name" value="P-loop containing nucleoside triphosphate hydrolases"/>
    <property type="match status" value="1"/>
</dbReference>